<name>A0ABY8PU66_9BACT</name>
<gene>
    <name evidence="2" type="ORF">JRV97_05580</name>
</gene>
<dbReference type="PANTHER" id="PTHR38813">
    <property type="match status" value="1"/>
</dbReference>
<evidence type="ECO:0000313" key="3">
    <source>
        <dbReference type="Proteomes" id="UP001232493"/>
    </source>
</evidence>
<keyword evidence="3" id="KW-1185">Reference proteome</keyword>
<keyword evidence="1" id="KW-1277">Toxin-antitoxin system</keyword>
<accession>A0ABY8PU66</accession>
<dbReference type="Proteomes" id="UP001232493">
    <property type="component" value="Chromosome"/>
</dbReference>
<protein>
    <submittedName>
        <fullName evidence="2">Type II toxin-antitoxin system RelE/ParE family toxin</fullName>
    </submittedName>
</protein>
<dbReference type="EMBL" id="CP069362">
    <property type="protein sequence ID" value="WGS66083.1"/>
    <property type="molecule type" value="Genomic_DNA"/>
</dbReference>
<sequence length="92" mass="10678">MSYIVKLTKKAKKSMNKLDKATKDRINKALINLIDYYDGKNVSEPDVKILKGKYFGLLRLRVGNYRIIFKLEENELIILILEIVARGSAYKK</sequence>
<proteinExistence type="predicted"/>
<reference evidence="2 3" key="1">
    <citation type="submission" date="2021-02" db="EMBL/GenBank/DDBJ databases">
        <title>Characterization of Marinitoga sp. nov. str. BP5-C20A.</title>
        <authorList>
            <person name="Erauso G."/>
            <person name="Postec A."/>
        </authorList>
    </citation>
    <scope>NUCLEOTIDE SEQUENCE [LARGE SCALE GENOMIC DNA]</scope>
    <source>
        <strain evidence="2 3">BP5-C20A</strain>
    </source>
</reference>
<evidence type="ECO:0000313" key="2">
    <source>
        <dbReference type="EMBL" id="WGS66083.1"/>
    </source>
</evidence>
<dbReference type="SUPFAM" id="SSF143011">
    <property type="entry name" value="RelE-like"/>
    <property type="match status" value="1"/>
</dbReference>
<dbReference type="Gene3D" id="3.30.2310.20">
    <property type="entry name" value="RelE-like"/>
    <property type="match status" value="1"/>
</dbReference>
<evidence type="ECO:0000256" key="1">
    <source>
        <dbReference type="ARBA" id="ARBA00022649"/>
    </source>
</evidence>
<organism evidence="2 3">
    <name type="scientific">Marinitoga aeolica</name>
    <dbReference type="NCBI Taxonomy" id="2809031"/>
    <lineage>
        <taxon>Bacteria</taxon>
        <taxon>Thermotogati</taxon>
        <taxon>Thermotogota</taxon>
        <taxon>Thermotogae</taxon>
        <taxon>Petrotogales</taxon>
        <taxon>Petrotogaceae</taxon>
        <taxon>Marinitoga</taxon>
    </lineage>
</organism>
<dbReference type="InterPro" id="IPR007712">
    <property type="entry name" value="RelE/ParE_toxin"/>
</dbReference>
<dbReference type="InterPro" id="IPR035093">
    <property type="entry name" value="RelE/ParE_toxin_dom_sf"/>
</dbReference>
<dbReference type="PANTHER" id="PTHR38813:SF1">
    <property type="entry name" value="TOXIN RELE1-RELATED"/>
    <property type="match status" value="1"/>
</dbReference>
<dbReference type="Pfam" id="PF05016">
    <property type="entry name" value="ParE_toxin"/>
    <property type="match status" value="1"/>
</dbReference>
<dbReference type="InterPro" id="IPR052747">
    <property type="entry name" value="TA_system_RelE_toxin"/>
</dbReference>